<organism evidence="1 2">
    <name type="scientific">Methanobrevibacter filiformis</name>
    <dbReference type="NCBI Taxonomy" id="55758"/>
    <lineage>
        <taxon>Archaea</taxon>
        <taxon>Methanobacteriati</taxon>
        <taxon>Methanobacteriota</taxon>
        <taxon>Methanomada group</taxon>
        <taxon>Methanobacteria</taxon>
        <taxon>Methanobacteriales</taxon>
        <taxon>Methanobacteriaceae</taxon>
        <taxon>Methanobrevibacter</taxon>
    </lineage>
</organism>
<proteinExistence type="predicted"/>
<sequence length="266" mass="29037">MSSKKLSPKSFLNDFYKSKVKDYDYENITLFDVIDLNNKNSINDFIGENLDNLDITKLYDDLDGKINNLKLLLESTSACQISDALSDLSNNNGVIKTIKSINNQKAYGVVVTAETDSNDWGTSLIAIDKAKKGEILFIHAPGESSAIWGELTSTSSKSKGISGTVIVGATRDIDFLINYDYPVFASSVVPNAGKAYAKGKINVPINIDGVNVLPGDFIFADESGVVVIPKGIFKLVMRQLIDIKINEFNIISEINKGKAISEILNL</sequence>
<dbReference type="Pfam" id="PF03737">
    <property type="entry name" value="RraA-like"/>
    <property type="match status" value="1"/>
</dbReference>
<reference evidence="1 2" key="1">
    <citation type="submission" date="2016-04" db="EMBL/GenBank/DDBJ databases">
        <title>Genome sequence of Methanobrevibacter filiformis DSM 11501.</title>
        <authorList>
            <person name="Poehlein A."/>
            <person name="Seedorf H."/>
            <person name="Daniel R."/>
        </authorList>
    </citation>
    <scope>NUCLEOTIDE SEQUENCE [LARGE SCALE GENOMIC DNA]</scope>
    <source>
        <strain evidence="1 2">DSM 11501</strain>
    </source>
</reference>
<dbReference type="AlphaFoldDB" id="A0A166AJZ2"/>
<dbReference type="InterPro" id="IPR036704">
    <property type="entry name" value="RraA/RraA-like_sf"/>
</dbReference>
<dbReference type="Gene3D" id="3.50.30.40">
    <property type="entry name" value="Ribonuclease E inhibitor RraA/RraA-like"/>
    <property type="match status" value="1"/>
</dbReference>
<comment type="caution">
    <text evidence="1">The sequence shown here is derived from an EMBL/GenBank/DDBJ whole genome shotgun (WGS) entry which is preliminary data.</text>
</comment>
<dbReference type="InterPro" id="IPR005493">
    <property type="entry name" value="RraA/RraA-like"/>
</dbReference>
<accession>A0A166AJZ2</accession>
<dbReference type="GO" id="GO:0047443">
    <property type="term" value="F:4-hydroxy-4-methyl-2-oxoglutarate aldolase activity"/>
    <property type="evidence" value="ECO:0007669"/>
    <property type="project" value="TreeGrafter"/>
</dbReference>
<dbReference type="PANTHER" id="PTHR33254">
    <property type="entry name" value="4-HYDROXY-4-METHYL-2-OXOGLUTARATE ALDOLASE 3-RELATED"/>
    <property type="match status" value="1"/>
</dbReference>
<gene>
    <name evidence="1" type="ORF">MBFIL_12190</name>
</gene>
<dbReference type="GO" id="GO:0008948">
    <property type="term" value="F:oxaloacetate decarboxylase activity"/>
    <property type="evidence" value="ECO:0007669"/>
    <property type="project" value="TreeGrafter"/>
</dbReference>
<dbReference type="RefSeq" id="WP_084266332.1">
    <property type="nucleotide sequence ID" value="NZ_LWMT01000234.1"/>
</dbReference>
<dbReference type="PANTHER" id="PTHR33254:SF4">
    <property type="entry name" value="4-HYDROXY-4-METHYL-2-OXOGLUTARATE ALDOLASE 3-RELATED"/>
    <property type="match status" value="1"/>
</dbReference>
<dbReference type="EMBL" id="LWMT01000234">
    <property type="protein sequence ID" value="KZX12132.1"/>
    <property type="molecule type" value="Genomic_DNA"/>
</dbReference>
<dbReference type="OrthoDB" id="15246at2157"/>
<dbReference type="CDD" id="cd16841">
    <property type="entry name" value="RraA_family"/>
    <property type="match status" value="1"/>
</dbReference>
<evidence type="ECO:0000313" key="2">
    <source>
        <dbReference type="Proteomes" id="UP000077066"/>
    </source>
</evidence>
<dbReference type="Proteomes" id="UP000077066">
    <property type="component" value="Unassembled WGS sequence"/>
</dbReference>
<protein>
    <submittedName>
        <fullName evidence="1">Putative regulator of ribonuclease activity</fullName>
    </submittedName>
</protein>
<name>A0A166AJZ2_9EURY</name>
<keyword evidence="2" id="KW-1185">Reference proteome</keyword>
<dbReference type="SUPFAM" id="SSF89562">
    <property type="entry name" value="RraA-like"/>
    <property type="match status" value="1"/>
</dbReference>
<dbReference type="STRING" id="55758.MBFIL_12190"/>
<dbReference type="PATRIC" id="fig|55758.3.peg.1396"/>
<evidence type="ECO:0000313" key="1">
    <source>
        <dbReference type="EMBL" id="KZX12132.1"/>
    </source>
</evidence>